<dbReference type="InterPro" id="IPR041916">
    <property type="entry name" value="Anti_sigma_zinc_sf"/>
</dbReference>
<proteinExistence type="predicted"/>
<dbReference type="AlphaFoldDB" id="A0A8E6EXK3"/>
<dbReference type="KEGG" id="tsph:KIH39_23210"/>
<keyword evidence="1" id="KW-0472">Membrane</keyword>
<dbReference type="Gene3D" id="1.10.10.1320">
    <property type="entry name" value="Anti-sigma factor, zinc-finger domain"/>
    <property type="match status" value="1"/>
</dbReference>
<dbReference type="InterPro" id="IPR027383">
    <property type="entry name" value="Znf_put"/>
</dbReference>
<keyword evidence="1" id="KW-1133">Transmembrane helix</keyword>
<dbReference type="EMBL" id="CP074694">
    <property type="protein sequence ID" value="QVL31718.1"/>
    <property type="molecule type" value="Genomic_DNA"/>
</dbReference>
<dbReference type="RefSeq" id="WP_213495887.1">
    <property type="nucleotide sequence ID" value="NZ_CP074694.1"/>
</dbReference>
<feature type="transmembrane region" description="Helical" evidence="1">
    <location>
        <begin position="81"/>
        <end position="101"/>
    </location>
</feature>
<protein>
    <submittedName>
        <fullName evidence="3">Anti-sigma factor</fullName>
    </submittedName>
</protein>
<evidence type="ECO:0000313" key="3">
    <source>
        <dbReference type="EMBL" id="QVL31718.1"/>
    </source>
</evidence>
<evidence type="ECO:0000256" key="1">
    <source>
        <dbReference type="SAM" id="Phobius"/>
    </source>
</evidence>
<sequence length="251" mass="28555">MNCQEVQVLLHPYSDDELDLVRHVEIEEHLSGCQECSVQVKHLQSLRATVSSASLYHRAPARLRARVQLPFPKQRRSPRRAVLAAGVLFLIGVSATVGMILSRTGTSADDRFAESVVAGHVRSLQVNHLTDMPSTDRHTVKPWFRGKLDFSPQVADLTPQGYSLAGGRLDYLTDRPVAALVYYRRFHVINLFTWPAGDENEKAVLGLARQGYNIRYWQRAGMSYWVISDLNEQELDDFVRLFQEHSEVLQR</sequence>
<feature type="domain" description="Putative zinc-finger" evidence="2">
    <location>
        <begin position="3"/>
        <end position="36"/>
    </location>
</feature>
<dbReference type="Pfam" id="PF13490">
    <property type="entry name" value="zf-HC2"/>
    <property type="match status" value="1"/>
</dbReference>
<accession>A0A8E6EXK3</accession>
<gene>
    <name evidence="3" type="ORF">KIH39_23210</name>
</gene>
<keyword evidence="1" id="KW-0812">Transmembrane</keyword>
<reference evidence="3" key="1">
    <citation type="submission" date="2021-05" db="EMBL/GenBank/DDBJ databases">
        <title>Complete genome sequence of the cellulolytic planctomycete Telmatocola sphagniphila SP2T and characterization of the first cellulase from planctomycetes.</title>
        <authorList>
            <person name="Rakitin A.L."/>
            <person name="Beletsky A.V."/>
            <person name="Naumoff D.G."/>
            <person name="Kulichevskaya I.S."/>
            <person name="Mardanov A.V."/>
            <person name="Ravin N.V."/>
            <person name="Dedysh S.N."/>
        </authorList>
    </citation>
    <scope>NUCLEOTIDE SEQUENCE</scope>
    <source>
        <strain evidence="3">SP2T</strain>
    </source>
</reference>
<keyword evidence="4" id="KW-1185">Reference proteome</keyword>
<name>A0A8E6EXK3_9BACT</name>
<dbReference type="Proteomes" id="UP000676194">
    <property type="component" value="Chromosome"/>
</dbReference>
<organism evidence="3 4">
    <name type="scientific">Telmatocola sphagniphila</name>
    <dbReference type="NCBI Taxonomy" id="1123043"/>
    <lineage>
        <taxon>Bacteria</taxon>
        <taxon>Pseudomonadati</taxon>
        <taxon>Planctomycetota</taxon>
        <taxon>Planctomycetia</taxon>
        <taxon>Gemmatales</taxon>
        <taxon>Gemmataceae</taxon>
    </lineage>
</organism>
<evidence type="ECO:0000259" key="2">
    <source>
        <dbReference type="Pfam" id="PF13490"/>
    </source>
</evidence>
<evidence type="ECO:0000313" key="4">
    <source>
        <dbReference type="Proteomes" id="UP000676194"/>
    </source>
</evidence>